<feature type="region of interest" description="Disordered" evidence="1">
    <location>
        <begin position="119"/>
        <end position="141"/>
    </location>
</feature>
<gene>
    <name evidence="3" type="ORF">KEG57_51200</name>
</gene>
<sequence length="141" mass="14780">MRKALMQCFLVAGALYLMACGGGIGSAAHCGPKSGLNNKASCTVTRSADSYTTVLTGGQPNFLYLVEVGGVNDPLHTFSGQVSDENGTASFSGVWYENTEIKVLWSEYPHITGNKPVAHCSAESPGRSRLARPTSASPTPP</sequence>
<evidence type="ECO:0000256" key="1">
    <source>
        <dbReference type="SAM" id="MobiDB-lite"/>
    </source>
</evidence>
<dbReference type="RefSeq" id="WP_272428197.1">
    <property type="nucleotide sequence ID" value="NZ_JAGTJJ010000089.1"/>
</dbReference>
<dbReference type="Proteomes" id="UP001151081">
    <property type="component" value="Unassembled WGS sequence"/>
</dbReference>
<comment type="caution">
    <text evidence="3">The sequence shown here is derived from an EMBL/GenBank/DDBJ whole genome shotgun (WGS) entry which is preliminary data.</text>
</comment>
<accession>A0A9X3XHT6</accession>
<proteinExistence type="predicted"/>
<feature type="signal peptide" evidence="2">
    <location>
        <begin position="1"/>
        <end position="19"/>
    </location>
</feature>
<evidence type="ECO:0000313" key="4">
    <source>
        <dbReference type="Proteomes" id="UP001151081"/>
    </source>
</evidence>
<keyword evidence="2" id="KW-0732">Signal</keyword>
<evidence type="ECO:0000313" key="3">
    <source>
        <dbReference type="EMBL" id="MDC3988938.1"/>
    </source>
</evidence>
<evidence type="ECO:0000256" key="2">
    <source>
        <dbReference type="SAM" id="SignalP"/>
    </source>
</evidence>
<protein>
    <submittedName>
        <fullName evidence="3">Uncharacterized protein</fullName>
    </submittedName>
</protein>
<reference evidence="3 4" key="1">
    <citation type="submission" date="2021-04" db="EMBL/GenBank/DDBJ databases">
        <title>Genome analysis of Polyangium sp.</title>
        <authorList>
            <person name="Li Y."/>
            <person name="Wang J."/>
        </authorList>
    </citation>
    <scope>NUCLEOTIDE SEQUENCE [LARGE SCALE GENOMIC DNA]</scope>
    <source>
        <strain evidence="3 4">SDU14</strain>
    </source>
</reference>
<organism evidence="3 4">
    <name type="scientific">Polyangium jinanense</name>
    <dbReference type="NCBI Taxonomy" id="2829994"/>
    <lineage>
        <taxon>Bacteria</taxon>
        <taxon>Pseudomonadati</taxon>
        <taxon>Myxococcota</taxon>
        <taxon>Polyangia</taxon>
        <taxon>Polyangiales</taxon>
        <taxon>Polyangiaceae</taxon>
        <taxon>Polyangium</taxon>
    </lineage>
</organism>
<name>A0A9X3XHT6_9BACT</name>
<dbReference type="AlphaFoldDB" id="A0A9X3XHT6"/>
<dbReference type="EMBL" id="JAGTJJ010000089">
    <property type="protein sequence ID" value="MDC3988938.1"/>
    <property type="molecule type" value="Genomic_DNA"/>
</dbReference>
<feature type="chain" id="PRO_5040775262" evidence="2">
    <location>
        <begin position="20"/>
        <end position="141"/>
    </location>
</feature>
<keyword evidence="4" id="KW-1185">Reference proteome</keyword>